<accession>A0ABR6NMS1</accession>
<dbReference type="GO" id="GO:0003677">
    <property type="term" value="F:DNA binding"/>
    <property type="evidence" value="ECO:0007669"/>
    <property type="project" value="UniProtKB-KW"/>
</dbReference>
<organism evidence="3 4">
    <name type="scientific">Sphingobium lignivorans</name>
    <dbReference type="NCBI Taxonomy" id="2735886"/>
    <lineage>
        <taxon>Bacteria</taxon>
        <taxon>Pseudomonadati</taxon>
        <taxon>Pseudomonadota</taxon>
        <taxon>Alphaproteobacteria</taxon>
        <taxon>Sphingomonadales</taxon>
        <taxon>Sphingomonadaceae</taxon>
        <taxon>Sphingobium</taxon>
    </lineage>
</organism>
<proteinExistence type="predicted"/>
<dbReference type="InterPro" id="IPR036390">
    <property type="entry name" value="WH_DNA-bd_sf"/>
</dbReference>
<dbReference type="RefSeq" id="WP_184156431.1">
    <property type="nucleotide sequence ID" value="NZ_JACHKA010000001.1"/>
</dbReference>
<gene>
    <name evidence="3" type="ORF">HNP60_003762</name>
</gene>
<dbReference type="InterPro" id="IPR036388">
    <property type="entry name" value="WH-like_DNA-bd_sf"/>
</dbReference>
<dbReference type="EMBL" id="JACHKA010000001">
    <property type="protein sequence ID" value="MBB5987788.1"/>
    <property type="molecule type" value="Genomic_DNA"/>
</dbReference>
<name>A0ABR6NMS1_9SPHN</name>
<evidence type="ECO:0000256" key="1">
    <source>
        <dbReference type="SAM" id="Coils"/>
    </source>
</evidence>
<feature type="region of interest" description="Disordered" evidence="2">
    <location>
        <begin position="218"/>
        <end position="242"/>
    </location>
</feature>
<keyword evidence="3" id="KW-0238">DNA-binding</keyword>
<comment type="caution">
    <text evidence="3">The sequence shown here is derived from an EMBL/GenBank/DDBJ whole genome shotgun (WGS) entry which is preliminary data.</text>
</comment>
<evidence type="ECO:0000256" key="2">
    <source>
        <dbReference type="SAM" id="MobiDB-lite"/>
    </source>
</evidence>
<feature type="compositionally biased region" description="Polar residues" evidence="2">
    <location>
        <begin position="231"/>
        <end position="242"/>
    </location>
</feature>
<sequence>MRSGFEVGQPGERLPLVASIGKPVAPAETNRKTALVIGTGTRACALARAASGVGFGCTEPEEPRHALARLEKTARLDLLCLDARGFEAAALLDCGMAADLLDHVRRMQARLVVITDLAGIDPLLAALDEGDTEFLCEPEDADIAALLVLATTRATQPRRGGFCDSTGQSEKMRLEELSEEVRRLTATIERLTGRHRAASEEGSPDRFAGLRTARTVPSMPAHFPAGGAPGRSTQTPDETSPSHAELRALVRARRMRDQFLPADLFGEPAWDMILDLMAARTAGQRVSVSSLCIAAAVPPTTALRWIRHLTDRGIFIRIDDPMDRRRVFIELSESAAEAVSAWALSVRKKGGLLAPGFH</sequence>
<evidence type="ECO:0000313" key="4">
    <source>
        <dbReference type="Proteomes" id="UP001138540"/>
    </source>
</evidence>
<dbReference type="Gene3D" id="1.10.10.10">
    <property type="entry name" value="Winged helix-like DNA-binding domain superfamily/Winged helix DNA-binding domain"/>
    <property type="match status" value="1"/>
</dbReference>
<keyword evidence="4" id="KW-1185">Reference proteome</keyword>
<keyword evidence="1" id="KW-0175">Coiled coil</keyword>
<reference evidence="3 4" key="1">
    <citation type="submission" date="2020-08" db="EMBL/GenBank/DDBJ databases">
        <title>Exploring microbial biodiversity for novel pathways involved in the catabolism of aromatic compounds derived from lignin.</title>
        <authorList>
            <person name="Elkins J."/>
        </authorList>
    </citation>
    <scope>NUCLEOTIDE SEQUENCE [LARGE SCALE GENOMIC DNA]</scope>
    <source>
        <strain evidence="3 4">B1D3A</strain>
    </source>
</reference>
<dbReference type="Proteomes" id="UP001138540">
    <property type="component" value="Unassembled WGS sequence"/>
</dbReference>
<feature type="coiled-coil region" evidence="1">
    <location>
        <begin position="167"/>
        <end position="201"/>
    </location>
</feature>
<protein>
    <submittedName>
        <fullName evidence="3">DNA-binding MarR family transcriptional regulator/ActR/RegA family two-component response regulator</fullName>
    </submittedName>
</protein>
<evidence type="ECO:0000313" key="3">
    <source>
        <dbReference type="EMBL" id="MBB5987788.1"/>
    </source>
</evidence>
<dbReference type="SUPFAM" id="SSF46785">
    <property type="entry name" value="Winged helix' DNA-binding domain"/>
    <property type="match status" value="1"/>
</dbReference>